<keyword evidence="3" id="KW-1185">Reference proteome</keyword>
<dbReference type="InterPro" id="IPR010730">
    <property type="entry name" value="HET"/>
</dbReference>
<organism evidence="2 3">
    <name type="scientific">Karstenula rhodostoma CBS 690.94</name>
    <dbReference type="NCBI Taxonomy" id="1392251"/>
    <lineage>
        <taxon>Eukaryota</taxon>
        <taxon>Fungi</taxon>
        <taxon>Dikarya</taxon>
        <taxon>Ascomycota</taxon>
        <taxon>Pezizomycotina</taxon>
        <taxon>Dothideomycetes</taxon>
        <taxon>Pleosporomycetidae</taxon>
        <taxon>Pleosporales</taxon>
        <taxon>Massarineae</taxon>
        <taxon>Didymosphaeriaceae</taxon>
        <taxon>Karstenula</taxon>
    </lineage>
</organism>
<evidence type="ECO:0000259" key="1">
    <source>
        <dbReference type="Pfam" id="PF06985"/>
    </source>
</evidence>
<feature type="non-terminal residue" evidence="2">
    <location>
        <position position="84"/>
    </location>
</feature>
<dbReference type="Proteomes" id="UP000799764">
    <property type="component" value="Unassembled WGS sequence"/>
</dbReference>
<protein>
    <submittedName>
        <fullName evidence="2">Heterokaryon incompatibility</fullName>
    </submittedName>
</protein>
<comment type="caution">
    <text evidence="2">The sequence shown here is derived from an EMBL/GenBank/DDBJ whole genome shotgun (WGS) entry which is preliminary data.</text>
</comment>
<proteinExistence type="predicted"/>
<accession>A0A9P4P6Y9</accession>
<feature type="domain" description="Heterokaryon incompatibility" evidence="1">
    <location>
        <begin position="1"/>
        <end position="84"/>
    </location>
</feature>
<dbReference type="EMBL" id="MU001509">
    <property type="protein sequence ID" value="KAF2439540.1"/>
    <property type="molecule type" value="Genomic_DNA"/>
</dbReference>
<dbReference type="Pfam" id="PF06985">
    <property type="entry name" value="HET"/>
    <property type="match status" value="1"/>
</dbReference>
<gene>
    <name evidence="2" type="ORF">P171DRAFT_343829</name>
</gene>
<dbReference type="InterPro" id="IPR052895">
    <property type="entry name" value="HetReg/Transcr_Mod"/>
</dbReference>
<dbReference type="PANTHER" id="PTHR24148:SF73">
    <property type="entry name" value="HET DOMAIN PROTEIN (AFU_ORTHOLOGUE AFUA_8G01020)"/>
    <property type="match status" value="1"/>
</dbReference>
<evidence type="ECO:0000313" key="3">
    <source>
        <dbReference type="Proteomes" id="UP000799764"/>
    </source>
</evidence>
<dbReference type="AlphaFoldDB" id="A0A9P4P6Y9"/>
<sequence length="84" mass="9954">YKCLSYRWGSDERSHSILLNGRSLGVSQTLWDFLDTYRKRSDNDTYLWIDQICINQGDVREKGEQVSQMDSIYKQCEEVIIWLG</sequence>
<dbReference type="PANTHER" id="PTHR24148">
    <property type="entry name" value="ANKYRIN REPEAT DOMAIN-CONTAINING PROTEIN 39 HOMOLOG-RELATED"/>
    <property type="match status" value="1"/>
</dbReference>
<dbReference type="OrthoDB" id="2157530at2759"/>
<evidence type="ECO:0000313" key="2">
    <source>
        <dbReference type="EMBL" id="KAF2439540.1"/>
    </source>
</evidence>
<feature type="non-terminal residue" evidence="2">
    <location>
        <position position="1"/>
    </location>
</feature>
<reference evidence="2" key="1">
    <citation type="journal article" date="2020" name="Stud. Mycol.">
        <title>101 Dothideomycetes genomes: a test case for predicting lifestyles and emergence of pathogens.</title>
        <authorList>
            <person name="Haridas S."/>
            <person name="Albert R."/>
            <person name="Binder M."/>
            <person name="Bloem J."/>
            <person name="Labutti K."/>
            <person name="Salamov A."/>
            <person name="Andreopoulos B."/>
            <person name="Baker S."/>
            <person name="Barry K."/>
            <person name="Bills G."/>
            <person name="Bluhm B."/>
            <person name="Cannon C."/>
            <person name="Castanera R."/>
            <person name="Culley D."/>
            <person name="Daum C."/>
            <person name="Ezra D."/>
            <person name="Gonzalez J."/>
            <person name="Henrissat B."/>
            <person name="Kuo A."/>
            <person name="Liang C."/>
            <person name="Lipzen A."/>
            <person name="Lutzoni F."/>
            <person name="Magnuson J."/>
            <person name="Mondo S."/>
            <person name="Nolan M."/>
            <person name="Ohm R."/>
            <person name="Pangilinan J."/>
            <person name="Park H.-J."/>
            <person name="Ramirez L."/>
            <person name="Alfaro M."/>
            <person name="Sun H."/>
            <person name="Tritt A."/>
            <person name="Yoshinaga Y."/>
            <person name="Zwiers L.-H."/>
            <person name="Turgeon B."/>
            <person name="Goodwin S."/>
            <person name="Spatafora J."/>
            <person name="Crous P."/>
            <person name="Grigoriev I."/>
        </authorList>
    </citation>
    <scope>NUCLEOTIDE SEQUENCE</scope>
    <source>
        <strain evidence="2">CBS 690.94</strain>
    </source>
</reference>
<name>A0A9P4P6Y9_9PLEO</name>